<protein>
    <submittedName>
        <fullName evidence="1">Uncharacterized protein</fullName>
    </submittedName>
</protein>
<comment type="caution">
    <text evidence="1">The sequence shown here is derived from an EMBL/GenBank/DDBJ whole genome shotgun (WGS) entry which is preliminary data.</text>
</comment>
<dbReference type="EMBL" id="CAJHUC010001318">
    <property type="protein sequence ID" value="CAD7700667.1"/>
    <property type="molecule type" value="Genomic_DNA"/>
</dbReference>
<sequence>MQDRCAFPDVHSLVGLSPAGLVCSLKQTAVGPGKACMSLTFDKSRPLQAVLGRSGARKSTCSVQVLCGLCAHIRGALADEQRVVRMLVPCCWAHVAFADAPGVVRRCVSHIQHPSNRPWLAQTQVCTTVGVA</sequence>
<dbReference type="AlphaFoldDB" id="A0A8S1J3A6"/>
<keyword evidence="2" id="KW-1185">Reference proteome</keyword>
<proteinExistence type="predicted"/>
<gene>
    <name evidence="1" type="ORF">OSTQU699_LOCUS6026</name>
</gene>
<evidence type="ECO:0000313" key="2">
    <source>
        <dbReference type="Proteomes" id="UP000708148"/>
    </source>
</evidence>
<name>A0A8S1J3A6_9CHLO</name>
<dbReference type="Proteomes" id="UP000708148">
    <property type="component" value="Unassembled WGS sequence"/>
</dbReference>
<accession>A0A8S1J3A6</accession>
<organism evidence="1 2">
    <name type="scientific">Ostreobium quekettii</name>
    <dbReference type="NCBI Taxonomy" id="121088"/>
    <lineage>
        <taxon>Eukaryota</taxon>
        <taxon>Viridiplantae</taxon>
        <taxon>Chlorophyta</taxon>
        <taxon>core chlorophytes</taxon>
        <taxon>Ulvophyceae</taxon>
        <taxon>TCBD clade</taxon>
        <taxon>Bryopsidales</taxon>
        <taxon>Ostreobineae</taxon>
        <taxon>Ostreobiaceae</taxon>
        <taxon>Ostreobium</taxon>
    </lineage>
</organism>
<evidence type="ECO:0000313" key="1">
    <source>
        <dbReference type="EMBL" id="CAD7700667.1"/>
    </source>
</evidence>
<reference evidence="1" key="1">
    <citation type="submission" date="2020-12" db="EMBL/GenBank/DDBJ databases">
        <authorList>
            <person name="Iha C."/>
        </authorList>
    </citation>
    <scope>NUCLEOTIDE SEQUENCE</scope>
</reference>